<comment type="catalytic activity">
    <reaction evidence="1">
        <text>Hydrolysis of terminal non-reducing N-acetyl-D-hexosamine residues in N-acetyl-beta-D-hexosaminides.</text>
        <dbReference type="EC" id="3.2.1.52"/>
    </reaction>
</comment>
<proteinExistence type="inferred from homology"/>
<dbReference type="GO" id="GO:0004563">
    <property type="term" value="F:beta-N-acetylhexosaminidase activity"/>
    <property type="evidence" value="ECO:0007669"/>
    <property type="project" value="UniProtKB-EC"/>
</dbReference>
<dbReference type="OrthoDB" id="428480at2759"/>
<dbReference type="PANTHER" id="PTHR43678">
    <property type="entry name" value="PUTATIVE (AFU_ORTHOLOGUE AFUA_2G00640)-RELATED"/>
    <property type="match status" value="1"/>
</dbReference>
<feature type="signal peptide" evidence="7">
    <location>
        <begin position="1"/>
        <end position="19"/>
    </location>
</feature>
<name>A0A2D3VJ89_9PEZI</name>
<dbReference type="GO" id="GO:0005975">
    <property type="term" value="P:carbohydrate metabolic process"/>
    <property type="evidence" value="ECO:0007669"/>
    <property type="project" value="InterPro"/>
</dbReference>
<dbReference type="InterPro" id="IPR015883">
    <property type="entry name" value="Glyco_hydro_20_cat"/>
</dbReference>
<dbReference type="InterPro" id="IPR025705">
    <property type="entry name" value="Beta_hexosaminidase_sua/sub"/>
</dbReference>
<dbReference type="AlphaFoldDB" id="A0A2D3VJ89"/>
<dbReference type="InterPro" id="IPR052764">
    <property type="entry name" value="GH20_Enzymes"/>
</dbReference>
<comment type="similarity">
    <text evidence="2">Belongs to the glycosyl hydrolase 20 family.</text>
</comment>
<dbReference type="EMBL" id="FJUY01000028">
    <property type="protein sequence ID" value="CZT25522.1"/>
    <property type="molecule type" value="Genomic_DNA"/>
</dbReference>
<evidence type="ECO:0000313" key="11">
    <source>
        <dbReference type="Proteomes" id="UP000225277"/>
    </source>
</evidence>
<dbReference type="STRING" id="112498.A0A2D3VJ89"/>
<evidence type="ECO:0000256" key="4">
    <source>
        <dbReference type="ARBA" id="ARBA00022801"/>
    </source>
</evidence>
<feature type="active site" description="Proton donor" evidence="6">
    <location>
        <position position="332"/>
    </location>
</feature>
<keyword evidence="5" id="KW-0326">Glycosidase</keyword>
<dbReference type="Gene3D" id="3.20.20.80">
    <property type="entry name" value="Glycosidases"/>
    <property type="match status" value="1"/>
</dbReference>
<evidence type="ECO:0000313" key="10">
    <source>
        <dbReference type="EMBL" id="CZT25522.1"/>
    </source>
</evidence>
<dbReference type="CDD" id="cd06564">
    <property type="entry name" value="GH20_DspB_LnbB-like"/>
    <property type="match status" value="1"/>
</dbReference>
<protein>
    <recommendedName>
        <fullName evidence="3">beta-N-acetylhexosaminidase</fullName>
        <ecNumber evidence="3">3.2.1.52</ecNumber>
    </recommendedName>
</protein>
<keyword evidence="11" id="KW-1185">Reference proteome</keyword>
<feature type="domain" description="Glycoside hydrolase family 20 catalytic" evidence="8">
    <location>
        <begin position="173"/>
        <end position="489"/>
    </location>
</feature>
<dbReference type="Gene3D" id="3.30.379.10">
    <property type="entry name" value="Chitobiase/beta-hexosaminidase domain 2-like"/>
    <property type="match status" value="1"/>
</dbReference>
<evidence type="ECO:0000256" key="6">
    <source>
        <dbReference type="PIRSR" id="PIRSR625705-1"/>
    </source>
</evidence>
<sequence length="720" mass="79089">MAATRLLTFALYCGSGVLADLLGLPTVPYTTVNDGGSFNLRDVQKIVVDANFANAVDNDGWTLIPPTLSEFARTFGDDWADIMGANISISEGVSCGTNEIFLTLQNNTGFVDVAGRMTSEAYAIQVTDSGVTISGASPLGVWWGTRTILQQAVLNDGSIANGNGIDAPGWNTRGVMLDAGRHYFPPDFIVEMCSWMSFFKQNTFHFHISDNLYNNVKIYSLERSQELYSAFRLWSDDPALEGLNKRQNESYTQSDYAYMEQNCASRGVTLVPEIEAPGHALVFTQWKPELALEGQIDLLNITYPGTIPQMKTIWSTFLPWFNSKVVHIGADEYVDTSLSDNALAEEYNTFVNAMNEYIPSESGKSIRVWGTFPPNTSYDNNIPTSVAFQHWAAFEDNALFDYINNGYSVINSDDRNYIVSKWSGSYPQILNKTTIFHGDPLGGAYAPDIFDIVNATNNPSRDNPYVIGQLAAQWNDYGPNASTVLEAYYSWRDYLPALADKQWGGKVTEEQYDSIYPTLHAAAPAQNLDRRIKSKTSTILNYQFTAKPVPNSPVSDQVTDLSGNDYHGNSNCSIVNGALQFKNACSITTPLTSKGQNYTLSFTLKQSTNHTGALFTGPDSQLRSGNGTSGAVMLVTGGEAYALNYSLPVGQWVDASLIGKGNRTYFSVNDEAEMEFTTKMGINGASFVWAEMAIVAPLRRIGGDGWEGEMKSVKLVDYAG</sequence>
<evidence type="ECO:0000256" key="5">
    <source>
        <dbReference type="ARBA" id="ARBA00023295"/>
    </source>
</evidence>
<dbReference type="GeneID" id="35606281"/>
<keyword evidence="4" id="KW-0378">Hydrolase</keyword>
<dbReference type="InterPro" id="IPR015882">
    <property type="entry name" value="HEX_bac_N"/>
</dbReference>
<dbReference type="PRINTS" id="PR00738">
    <property type="entry name" value="GLHYDRLASE20"/>
</dbReference>
<dbReference type="SUPFAM" id="SSF55545">
    <property type="entry name" value="beta-N-acetylhexosaminidase-like domain"/>
    <property type="match status" value="1"/>
</dbReference>
<dbReference type="SUPFAM" id="SSF49899">
    <property type="entry name" value="Concanavalin A-like lectins/glucanases"/>
    <property type="match status" value="1"/>
</dbReference>
<dbReference type="InterPro" id="IPR017853">
    <property type="entry name" value="GH"/>
</dbReference>
<evidence type="ECO:0000259" key="9">
    <source>
        <dbReference type="Pfam" id="PF02838"/>
    </source>
</evidence>
<evidence type="ECO:0000256" key="7">
    <source>
        <dbReference type="SAM" id="SignalP"/>
    </source>
</evidence>
<accession>A0A2D3VJ89</accession>
<dbReference type="Pfam" id="PF02838">
    <property type="entry name" value="Glyco_hydro_20b"/>
    <property type="match status" value="1"/>
</dbReference>
<dbReference type="PANTHER" id="PTHR43678:SF1">
    <property type="entry name" value="BETA-N-ACETYLHEXOSAMINIDASE"/>
    <property type="match status" value="1"/>
</dbReference>
<evidence type="ECO:0000256" key="3">
    <source>
        <dbReference type="ARBA" id="ARBA00012663"/>
    </source>
</evidence>
<feature type="chain" id="PRO_5013581937" description="beta-N-acetylhexosaminidase" evidence="7">
    <location>
        <begin position="20"/>
        <end position="720"/>
    </location>
</feature>
<dbReference type="InterPro" id="IPR029018">
    <property type="entry name" value="Hex-like_dom2"/>
</dbReference>
<dbReference type="Pfam" id="PF00728">
    <property type="entry name" value="Glyco_hydro_20"/>
    <property type="match status" value="1"/>
</dbReference>
<dbReference type="RefSeq" id="XP_023632245.1">
    <property type="nucleotide sequence ID" value="XM_023776477.1"/>
</dbReference>
<dbReference type="SUPFAM" id="SSF51445">
    <property type="entry name" value="(Trans)glycosidases"/>
    <property type="match status" value="1"/>
</dbReference>
<organism evidence="10 11">
    <name type="scientific">Ramularia collo-cygni</name>
    <dbReference type="NCBI Taxonomy" id="112498"/>
    <lineage>
        <taxon>Eukaryota</taxon>
        <taxon>Fungi</taxon>
        <taxon>Dikarya</taxon>
        <taxon>Ascomycota</taxon>
        <taxon>Pezizomycotina</taxon>
        <taxon>Dothideomycetes</taxon>
        <taxon>Dothideomycetidae</taxon>
        <taxon>Mycosphaerellales</taxon>
        <taxon>Mycosphaerellaceae</taxon>
        <taxon>Ramularia</taxon>
    </lineage>
</organism>
<gene>
    <name evidence="10" type="ORF">RCC_11255</name>
</gene>
<evidence type="ECO:0000256" key="1">
    <source>
        <dbReference type="ARBA" id="ARBA00001231"/>
    </source>
</evidence>
<evidence type="ECO:0000259" key="8">
    <source>
        <dbReference type="Pfam" id="PF00728"/>
    </source>
</evidence>
<feature type="domain" description="Beta-hexosaminidase bacterial type N-terminal" evidence="9">
    <location>
        <begin position="74"/>
        <end position="150"/>
    </location>
</feature>
<dbReference type="Proteomes" id="UP000225277">
    <property type="component" value="Unassembled WGS sequence"/>
</dbReference>
<dbReference type="InterPro" id="IPR013320">
    <property type="entry name" value="ConA-like_dom_sf"/>
</dbReference>
<keyword evidence="7" id="KW-0732">Signal</keyword>
<dbReference type="EC" id="3.2.1.52" evidence="3"/>
<evidence type="ECO:0000256" key="2">
    <source>
        <dbReference type="ARBA" id="ARBA00006285"/>
    </source>
</evidence>
<reference evidence="10 11" key="1">
    <citation type="submission" date="2016-03" db="EMBL/GenBank/DDBJ databases">
        <authorList>
            <person name="Ploux O."/>
        </authorList>
    </citation>
    <scope>NUCLEOTIDE SEQUENCE [LARGE SCALE GENOMIC DNA]</scope>
    <source>
        <strain evidence="10 11">URUG2</strain>
    </source>
</reference>